<evidence type="ECO:0000256" key="1">
    <source>
        <dbReference type="ARBA" id="ARBA00006845"/>
    </source>
</evidence>
<dbReference type="Gene3D" id="3.30.370.10">
    <property type="entry name" value="Barstar-like"/>
    <property type="match status" value="1"/>
</dbReference>
<comment type="similarity">
    <text evidence="1">Belongs to the barstar family.</text>
</comment>
<dbReference type="HOGENOM" id="CLU_121832_2_0_6"/>
<dbReference type="Pfam" id="PF01337">
    <property type="entry name" value="Barstar"/>
    <property type="match status" value="1"/>
</dbReference>
<gene>
    <name evidence="3" type="ORF">XBP1_1540023</name>
</gene>
<reference evidence="3" key="1">
    <citation type="submission" date="2013-07" db="EMBL/GenBank/DDBJ databases">
        <title>Sub-species coevolution in mutualistic symbiosis.</title>
        <authorList>
            <person name="Murfin K."/>
            <person name="Klassen J."/>
            <person name="Lee M."/>
            <person name="Forst S."/>
            <person name="Stock P."/>
            <person name="Goodrich-Blair H."/>
        </authorList>
    </citation>
    <scope>NUCLEOTIDE SEQUENCE [LARGE SCALE GENOMIC DNA]</scope>
    <source>
        <strain evidence="3">Puntauvense</strain>
    </source>
</reference>
<dbReference type="RefSeq" id="WP_038215500.1">
    <property type="nucleotide sequence ID" value="NZ_CAWLWN010000141.1"/>
</dbReference>
<proteinExistence type="inferred from homology"/>
<name>A0A077N111_XENBV</name>
<comment type="caution">
    <text evidence="3">The sequence shown here is derived from an EMBL/GenBank/DDBJ whole genome shotgun (WGS) entry which is preliminary data.</text>
</comment>
<dbReference type="SUPFAM" id="SSF52038">
    <property type="entry name" value="Barstar-related"/>
    <property type="match status" value="1"/>
</dbReference>
<accession>A0A077N111</accession>
<feature type="domain" description="Barstar (barnase inhibitor)" evidence="2">
    <location>
        <begin position="1"/>
        <end position="82"/>
    </location>
</feature>
<dbReference type="InterPro" id="IPR000468">
    <property type="entry name" value="Barstar"/>
</dbReference>
<organism evidence="3">
    <name type="scientific">Xenorhabdus bovienii str. puntauvense</name>
    <dbReference type="NCBI Taxonomy" id="1398201"/>
    <lineage>
        <taxon>Bacteria</taxon>
        <taxon>Pseudomonadati</taxon>
        <taxon>Pseudomonadota</taxon>
        <taxon>Gammaproteobacteria</taxon>
        <taxon>Enterobacterales</taxon>
        <taxon>Morganellaceae</taxon>
        <taxon>Xenorhabdus</taxon>
    </lineage>
</organism>
<dbReference type="EMBL" id="CBSW010000062">
    <property type="protein sequence ID" value="CDG95756.1"/>
    <property type="molecule type" value="Genomic_DNA"/>
</dbReference>
<dbReference type="AlphaFoldDB" id="A0A077N111"/>
<dbReference type="Proteomes" id="UP000028511">
    <property type="component" value="Unassembled WGS sequence"/>
</dbReference>
<evidence type="ECO:0000313" key="3">
    <source>
        <dbReference type="EMBL" id="CDG95756.1"/>
    </source>
</evidence>
<dbReference type="InterPro" id="IPR035905">
    <property type="entry name" value="Barstar-like_sf"/>
</dbReference>
<sequence>MKKVEFDFDRIPDLETFYCEFKESFDIGDHFGANLDALWDAVTGGIELPVEISFIHFSSQKRVYFAALVLLFEEAEEELEGELQFNIVERVFLSCS</sequence>
<protein>
    <recommendedName>
        <fullName evidence="2">Barstar (barnase inhibitor) domain-containing protein</fullName>
    </recommendedName>
</protein>
<evidence type="ECO:0000259" key="2">
    <source>
        <dbReference type="Pfam" id="PF01337"/>
    </source>
</evidence>